<dbReference type="AlphaFoldDB" id="E1ZR45"/>
<evidence type="ECO:0000313" key="3">
    <source>
        <dbReference type="EMBL" id="EFN51666.1"/>
    </source>
</evidence>
<reference evidence="3 4" key="1">
    <citation type="journal article" date="2010" name="Plant Cell">
        <title>The Chlorella variabilis NC64A genome reveals adaptation to photosymbiosis, coevolution with viruses, and cryptic sex.</title>
        <authorList>
            <person name="Blanc G."/>
            <person name="Duncan G."/>
            <person name="Agarkova I."/>
            <person name="Borodovsky M."/>
            <person name="Gurnon J."/>
            <person name="Kuo A."/>
            <person name="Lindquist E."/>
            <person name="Lucas S."/>
            <person name="Pangilinan J."/>
            <person name="Polle J."/>
            <person name="Salamov A."/>
            <person name="Terry A."/>
            <person name="Yamada T."/>
            <person name="Dunigan D.D."/>
            <person name="Grigoriev I.V."/>
            <person name="Claverie J.M."/>
            <person name="Van Etten J.L."/>
        </authorList>
    </citation>
    <scope>NUCLEOTIDE SEQUENCE [LARGE SCALE GENOMIC DNA]</scope>
    <source>
        <strain evidence="3 4">NC64A</strain>
    </source>
</reference>
<dbReference type="InterPro" id="IPR031985">
    <property type="entry name" value="DUF4787"/>
</dbReference>
<feature type="chain" id="PRO_5003156029" evidence="2">
    <location>
        <begin position="26"/>
        <end position="135"/>
    </location>
</feature>
<organism evidence="4">
    <name type="scientific">Chlorella variabilis</name>
    <name type="common">Green alga</name>
    <dbReference type="NCBI Taxonomy" id="554065"/>
    <lineage>
        <taxon>Eukaryota</taxon>
        <taxon>Viridiplantae</taxon>
        <taxon>Chlorophyta</taxon>
        <taxon>core chlorophytes</taxon>
        <taxon>Trebouxiophyceae</taxon>
        <taxon>Chlorellales</taxon>
        <taxon>Chlorellaceae</taxon>
        <taxon>Chlorella clade</taxon>
        <taxon>Chlorella</taxon>
    </lineage>
</organism>
<gene>
    <name evidence="3" type="ORF">CHLNCDRAFT_139883</name>
</gene>
<name>E1ZR45_CHLVA</name>
<evidence type="ECO:0000256" key="2">
    <source>
        <dbReference type="SAM" id="SignalP"/>
    </source>
</evidence>
<protein>
    <submittedName>
        <fullName evidence="3">Uncharacterized protein</fullName>
    </submittedName>
</protein>
<dbReference type="Pfam" id="PF16029">
    <property type="entry name" value="DUF4787"/>
    <property type="match status" value="1"/>
</dbReference>
<feature type="region of interest" description="Disordered" evidence="1">
    <location>
        <begin position="116"/>
        <end position="135"/>
    </location>
</feature>
<dbReference type="EMBL" id="GL433861">
    <property type="protein sequence ID" value="EFN51666.1"/>
    <property type="molecule type" value="Genomic_DNA"/>
</dbReference>
<keyword evidence="2" id="KW-0732">Signal</keyword>
<dbReference type="OMA" id="KENCAMK"/>
<dbReference type="PANTHER" id="PTHR35455">
    <property type="entry name" value="UNNAMED PRODUCT"/>
    <property type="match status" value="1"/>
</dbReference>
<proteinExistence type="predicted"/>
<dbReference type="GeneID" id="17351107"/>
<feature type="signal peptide" evidence="2">
    <location>
        <begin position="1"/>
        <end position="25"/>
    </location>
</feature>
<sequence length="135" mass="14500">MGGQPELRALLCVLAIAVAVGGAAARRPHAYPHPQQDWEQLRRRCEGLGGGCVSVDDGSVDGGVAAWENCVRRCMSPACYGGLYERDALEEGEEEGERGATFRACVLREARQARAAALGLPPQPRRTPGYKHTRG</sequence>
<evidence type="ECO:0000256" key="1">
    <source>
        <dbReference type="SAM" id="MobiDB-lite"/>
    </source>
</evidence>
<accession>E1ZR45</accession>
<dbReference type="PANTHER" id="PTHR35455:SF1">
    <property type="entry name" value="AGAP005842-PA"/>
    <property type="match status" value="1"/>
</dbReference>
<dbReference type="RefSeq" id="XP_005843768.1">
    <property type="nucleotide sequence ID" value="XM_005843706.1"/>
</dbReference>
<keyword evidence="4" id="KW-1185">Reference proteome</keyword>
<dbReference type="InParanoid" id="E1ZR45"/>
<dbReference type="Proteomes" id="UP000008141">
    <property type="component" value="Unassembled WGS sequence"/>
</dbReference>
<evidence type="ECO:0000313" key="4">
    <source>
        <dbReference type="Proteomes" id="UP000008141"/>
    </source>
</evidence>
<dbReference type="KEGG" id="cvr:CHLNCDRAFT_139883"/>